<dbReference type="Proteomes" id="UP000679691">
    <property type="component" value="Unassembled WGS sequence"/>
</dbReference>
<sequence>MNYRPIKVIRKDIYFRPDSRRVLARFFGLGDERSIKIIRRILSLSSEEVTSNLRHVLRNYTKRHRSITLIFTRNFDRIKHVLTQVPVTEESLSQEQRWLIGSYFTMEYAIESAALFNPSIVEDTDQTNLNYGEKRIVLSFRATGEGHVSSIVFRSGIIDENCNIKLDYIGNLVDKPDQHKNFVYEKTNFIQKLTELNCAPSTVTQTLINKLTDTFTYEELKRNIDEVRKSTEETADTKQFLNQAMWIAKSHYEMTFSLDTSISERVIFPVTDTERRGIEDARFVQFKTDEGENIYYATYTGYDGFGILPKLLITRDFYQYSVMPLHGQIANKGAALFPRKINGKYAMLCRVDGENNYIAYSEDISVWRDDVHRIQEPEYPYEFVQLGNCGSPIETEYGWLMINHAVGPMREYVIGATLLDLAQPDIEIGRLHVPLLTPNEREREGYVPNVVYSCGAMVHNGQLILPYAMSDYESTYAVIDMKELLSELTGRRL</sequence>
<evidence type="ECO:0000313" key="4">
    <source>
        <dbReference type="EMBL" id="MBP3944137.1"/>
    </source>
</evidence>
<keyword evidence="1" id="KW-0328">Glycosyltransferase</keyword>
<dbReference type="InterPro" id="IPR023296">
    <property type="entry name" value="Glyco_hydro_beta-prop_sf"/>
</dbReference>
<organism evidence="4 5">
    <name type="scientific">Rhinopithecimicrobium faecis</name>
    <dbReference type="NCBI Taxonomy" id="2820698"/>
    <lineage>
        <taxon>Bacteria</taxon>
        <taxon>Pseudomonadati</taxon>
        <taxon>Bacteroidota</taxon>
        <taxon>Sphingobacteriia</taxon>
        <taxon>Sphingobacteriales</taxon>
        <taxon>Sphingobacteriaceae</taxon>
        <taxon>Rhinopithecimicrobium</taxon>
    </lineage>
</organism>
<evidence type="ECO:0000256" key="2">
    <source>
        <dbReference type="ARBA" id="ARBA00022679"/>
    </source>
</evidence>
<dbReference type="GO" id="GO:0016787">
    <property type="term" value="F:hydrolase activity"/>
    <property type="evidence" value="ECO:0007669"/>
    <property type="project" value="UniProtKB-KW"/>
</dbReference>
<dbReference type="Gene3D" id="2.115.10.20">
    <property type="entry name" value="Glycosyl hydrolase domain, family 43"/>
    <property type="match status" value="1"/>
</dbReference>
<keyword evidence="5" id="KW-1185">Reference proteome</keyword>
<dbReference type="RefSeq" id="WP_353547643.1">
    <property type="nucleotide sequence ID" value="NZ_JAGKSB010000013.1"/>
</dbReference>
<dbReference type="PANTHER" id="PTHR34106">
    <property type="entry name" value="GLYCOSIDASE"/>
    <property type="match status" value="1"/>
</dbReference>
<gene>
    <name evidence="4" type="ORF">J5U18_11335</name>
</gene>
<proteinExistence type="inferred from homology"/>
<accession>A0A8T4HFM8</accession>
<protein>
    <submittedName>
        <fullName evidence="4">Glycoside hydrolase family 130 protein</fullName>
    </submittedName>
</protein>
<dbReference type="CDD" id="cd18613">
    <property type="entry name" value="GH130"/>
    <property type="match status" value="1"/>
</dbReference>
<dbReference type="PANTHER" id="PTHR34106:SF4">
    <property type="entry name" value="BLL5143 PROTEIN"/>
    <property type="match status" value="1"/>
</dbReference>
<name>A0A8T4HFM8_9SPHI</name>
<dbReference type="EMBL" id="JAGKSB010000013">
    <property type="protein sequence ID" value="MBP3944137.1"/>
    <property type="molecule type" value="Genomic_DNA"/>
</dbReference>
<evidence type="ECO:0000256" key="1">
    <source>
        <dbReference type="ARBA" id="ARBA00022676"/>
    </source>
</evidence>
<reference evidence="4" key="1">
    <citation type="submission" date="2021-03" db="EMBL/GenBank/DDBJ databases">
        <authorList>
            <person name="Lu T."/>
            <person name="Wang Q."/>
            <person name="Han X."/>
        </authorList>
    </citation>
    <scope>NUCLEOTIDE SEQUENCE</scope>
    <source>
        <strain evidence="4">WQ 2009</strain>
    </source>
</reference>
<dbReference type="AlphaFoldDB" id="A0A8T4HFM8"/>
<dbReference type="Pfam" id="PF04041">
    <property type="entry name" value="Glyco_hydro_130"/>
    <property type="match status" value="1"/>
</dbReference>
<comment type="similarity">
    <text evidence="3">Belongs to the glycosyl hydrolase 130 family.</text>
</comment>
<keyword evidence="4" id="KW-0378">Hydrolase</keyword>
<dbReference type="InterPro" id="IPR007184">
    <property type="entry name" value="Mannoside_phosphorylase"/>
</dbReference>
<dbReference type="GO" id="GO:0016757">
    <property type="term" value="F:glycosyltransferase activity"/>
    <property type="evidence" value="ECO:0007669"/>
    <property type="project" value="UniProtKB-KW"/>
</dbReference>
<dbReference type="SUPFAM" id="SSF75005">
    <property type="entry name" value="Arabinanase/levansucrase/invertase"/>
    <property type="match status" value="1"/>
</dbReference>
<keyword evidence="2" id="KW-0808">Transferase</keyword>
<evidence type="ECO:0000313" key="5">
    <source>
        <dbReference type="Proteomes" id="UP000679691"/>
    </source>
</evidence>
<evidence type="ECO:0000256" key="3">
    <source>
        <dbReference type="ARBA" id="ARBA00024356"/>
    </source>
</evidence>
<comment type="caution">
    <text evidence="4">The sequence shown here is derived from an EMBL/GenBank/DDBJ whole genome shotgun (WGS) entry which is preliminary data.</text>
</comment>